<protein>
    <submittedName>
        <fullName evidence="1">Uncharacterized protein</fullName>
    </submittedName>
</protein>
<gene>
    <name evidence="1" type="ORF">LMG27198_42620</name>
</gene>
<comment type="caution">
    <text evidence="1">The sequence shown here is derived from an EMBL/GenBank/DDBJ whole genome shotgun (WGS) entry which is preliminary data.</text>
</comment>
<sequence length="91" mass="10384">MIASSPMLEQSAEKRRSAEETVSILNDHFGPDECDRLALIAILIGKAVYEKEPDEALFWCSVFARRERNALSQATRQELQALLDDSTRWPF</sequence>
<evidence type="ECO:0000313" key="2">
    <source>
        <dbReference type="Proteomes" id="UP001144323"/>
    </source>
</evidence>
<proteinExistence type="predicted"/>
<keyword evidence="2" id="KW-1185">Reference proteome</keyword>
<name>A0A9W6LTZ6_9HYPH</name>
<dbReference type="AlphaFoldDB" id="A0A9W6LTZ6"/>
<evidence type="ECO:0000313" key="1">
    <source>
        <dbReference type="EMBL" id="GLI95270.1"/>
    </source>
</evidence>
<accession>A0A9W6LTZ6</accession>
<reference evidence="1" key="1">
    <citation type="journal article" date="2023" name="Int. J. Syst. Evol. Microbiol.">
        <title>Methylocystis iwaonis sp. nov., a type II methane-oxidizing bacterium from surface soil of a rice paddy field in Japan, and emended description of the genus Methylocystis (ex Whittenbury et al. 1970) Bowman et al. 1993.</title>
        <authorList>
            <person name="Kaise H."/>
            <person name="Sawadogo J.B."/>
            <person name="Alam M.S."/>
            <person name="Ueno C."/>
            <person name="Dianou D."/>
            <person name="Shinjo R."/>
            <person name="Asakawa S."/>
        </authorList>
    </citation>
    <scope>NUCLEOTIDE SEQUENCE</scope>
    <source>
        <strain evidence="1">LMG27198</strain>
    </source>
</reference>
<organism evidence="1 2">
    <name type="scientific">Methylocystis echinoides</name>
    <dbReference type="NCBI Taxonomy" id="29468"/>
    <lineage>
        <taxon>Bacteria</taxon>
        <taxon>Pseudomonadati</taxon>
        <taxon>Pseudomonadota</taxon>
        <taxon>Alphaproteobacteria</taxon>
        <taxon>Hyphomicrobiales</taxon>
        <taxon>Methylocystaceae</taxon>
        <taxon>Methylocystis</taxon>
    </lineage>
</organism>
<dbReference type="RefSeq" id="WP_281805994.1">
    <property type="nucleotide sequence ID" value="NZ_BSEC01000002.1"/>
</dbReference>
<dbReference type="EMBL" id="BSEC01000002">
    <property type="protein sequence ID" value="GLI95270.1"/>
    <property type="molecule type" value="Genomic_DNA"/>
</dbReference>
<dbReference type="Proteomes" id="UP001144323">
    <property type="component" value="Unassembled WGS sequence"/>
</dbReference>